<evidence type="ECO:0000256" key="2">
    <source>
        <dbReference type="SAM" id="Coils"/>
    </source>
</evidence>
<dbReference type="AlphaFoldDB" id="A0A975HJ75"/>
<evidence type="ECO:0000313" key="6">
    <source>
        <dbReference type="EMBL" id="QTH65025.1"/>
    </source>
</evidence>
<dbReference type="Gene3D" id="2.40.30.170">
    <property type="match status" value="1"/>
</dbReference>
<dbReference type="KEGG" id="psym:J1N51_06160"/>
<sequence>MAKLTKLILPVCIIGVTVLVAQFIRANPPESNRRAPSKAPQMTVEVLPLKAQSYPVIIESYGTVQPQTQSALVSQVSGQITHINEQFREGGFFEKGQVLVELDDRDYKAEVKVARAGLLSAQQTLLEEQARAQQAEIDWQRLNNGKPANDLVLRKPQLEAAKAKVLSAQAQLEKAELALERTKVTAPYSGRILSKAVDVGQVISSNTKLADIYATDYVEIRLPIKNKDLSLLSLPEEYRNGQGPAKPKPVTFTSDLIGSQQWQGNLVRTEGAIDTNSQQLYVVGQIDEPFSKGNQKANKVSIKIGQYVTAEIPGQSLEQALVIPNRAIYQGSYVYLVKEGLLKRTEIEVRWQNGEEAIISAGLQEGDQVVISPLGQVSSGTPVSILGQDSPRRAKGERQASGERPAKAGARS</sequence>
<feature type="coiled-coil region" evidence="2">
    <location>
        <begin position="118"/>
        <end position="185"/>
    </location>
</feature>
<keyword evidence="7" id="KW-1185">Reference proteome</keyword>
<dbReference type="Gene3D" id="2.40.420.20">
    <property type="match status" value="1"/>
</dbReference>
<dbReference type="Proteomes" id="UP000682739">
    <property type="component" value="Chromosome"/>
</dbReference>
<feature type="compositionally biased region" description="Basic and acidic residues" evidence="3">
    <location>
        <begin position="390"/>
        <end position="406"/>
    </location>
</feature>
<dbReference type="InterPro" id="IPR058625">
    <property type="entry name" value="MdtA-like_BSH"/>
</dbReference>
<dbReference type="PANTHER" id="PTHR30469:SF12">
    <property type="entry name" value="MULTIDRUG RESISTANCE PROTEIN MDTA"/>
    <property type="match status" value="1"/>
</dbReference>
<dbReference type="Gene3D" id="1.10.287.470">
    <property type="entry name" value="Helix hairpin bin"/>
    <property type="match status" value="1"/>
</dbReference>
<evidence type="ECO:0000256" key="1">
    <source>
        <dbReference type="ARBA" id="ARBA00009477"/>
    </source>
</evidence>
<proteinExistence type="inferred from homology"/>
<dbReference type="RefSeq" id="WP_208833060.1">
    <property type="nucleotide sequence ID" value="NZ_CP072110.1"/>
</dbReference>
<dbReference type="EMBL" id="CP072110">
    <property type="protein sequence ID" value="QTH65025.1"/>
    <property type="molecule type" value="Genomic_DNA"/>
</dbReference>
<keyword evidence="2" id="KW-0175">Coiled coil</keyword>
<protein>
    <submittedName>
        <fullName evidence="6">Efflux RND transporter periplasmic adaptor subunit</fullName>
    </submittedName>
</protein>
<evidence type="ECO:0000259" key="5">
    <source>
        <dbReference type="Pfam" id="PF25989"/>
    </source>
</evidence>
<evidence type="ECO:0000259" key="4">
    <source>
        <dbReference type="Pfam" id="PF25917"/>
    </source>
</evidence>
<dbReference type="InterPro" id="IPR006143">
    <property type="entry name" value="RND_pump_MFP"/>
</dbReference>
<dbReference type="Pfam" id="PF25989">
    <property type="entry name" value="YknX_C"/>
    <property type="match status" value="1"/>
</dbReference>
<dbReference type="InterPro" id="IPR058637">
    <property type="entry name" value="YknX-like_C"/>
</dbReference>
<organism evidence="6 7">
    <name type="scientific">Psychrosphaera ytuae</name>
    <dbReference type="NCBI Taxonomy" id="2820710"/>
    <lineage>
        <taxon>Bacteria</taxon>
        <taxon>Pseudomonadati</taxon>
        <taxon>Pseudomonadota</taxon>
        <taxon>Gammaproteobacteria</taxon>
        <taxon>Alteromonadales</taxon>
        <taxon>Pseudoalteromonadaceae</taxon>
        <taxon>Psychrosphaera</taxon>
    </lineage>
</organism>
<dbReference type="GO" id="GO:1990281">
    <property type="term" value="C:efflux pump complex"/>
    <property type="evidence" value="ECO:0007669"/>
    <property type="project" value="TreeGrafter"/>
</dbReference>
<feature type="domain" description="Multidrug resistance protein MdtA-like barrel-sandwich hybrid" evidence="4">
    <location>
        <begin position="72"/>
        <end position="210"/>
    </location>
</feature>
<dbReference type="GO" id="GO:0015562">
    <property type="term" value="F:efflux transmembrane transporter activity"/>
    <property type="evidence" value="ECO:0007669"/>
    <property type="project" value="TreeGrafter"/>
</dbReference>
<comment type="similarity">
    <text evidence="1">Belongs to the membrane fusion protein (MFP) (TC 8.A.1) family.</text>
</comment>
<accession>A0A975HJ75</accession>
<feature type="region of interest" description="Disordered" evidence="3">
    <location>
        <begin position="378"/>
        <end position="412"/>
    </location>
</feature>
<dbReference type="SUPFAM" id="SSF111369">
    <property type="entry name" value="HlyD-like secretion proteins"/>
    <property type="match status" value="1"/>
</dbReference>
<dbReference type="Pfam" id="PF25917">
    <property type="entry name" value="BSH_RND"/>
    <property type="match status" value="1"/>
</dbReference>
<dbReference type="PANTHER" id="PTHR30469">
    <property type="entry name" value="MULTIDRUG RESISTANCE PROTEIN MDTA"/>
    <property type="match status" value="1"/>
</dbReference>
<dbReference type="NCBIfam" id="TIGR01730">
    <property type="entry name" value="RND_mfp"/>
    <property type="match status" value="1"/>
</dbReference>
<feature type="domain" description="YknX-like C-terminal permuted SH3-like" evidence="5">
    <location>
        <begin position="321"/>
        <end position="384"/>
    </location>
</feature>
<dbReference type="Gene3D" id="2.40.50.100">
    <property type="match status" value="1"/>
</dbReference>
<name>A0A975HJ75_9GAMM</name>
<gene>
    <name evidence="6" type="ORF">J1N51_06160</name>
</gene>
<evidence type="ECO:0000256" key="3">
    <source>
        <dbReference type="SAM" id="MobiDB-lite"/>
    </source>
</evidence>
<reference evidence="6" key="1">
    <citation type="submission" date="2021-03" db="EMBL/GenBank/DDBJ databases">
        <title>Description of Psychrosphaera ytuae sp. nov. isolated from deep sea sediment of South China Sea.</title>
        <authorList>
            <person name="Zhang J."/>
            <person name="Xu X.-D."/>
        </authorList>
    </citation>
    <scope>NUCLEOTIDE SEQUENCE</scope>
    <source>
        <strain evidence="6">MTZ26</strain>
    </source>
</reference>
<evidence type="ECO:0000313" key="7">
    <source>
        <dbReference type="Proteomes" id="UP000682739"/>
    </source>
</evidence>